<feature type="non-terminal residue" evidence="1">
    <location>
        <position position="1"/>
    </location>
</feature>
<protein>
    <submittedName>
        <fullName evidence="1">Uncharacterized protein</fullName>
    </submittedName>
</protein>
<dbReference type="Proteomes" id="UP000008063">
    <property type="component" value="Unassembled WGS sequence"/>
</dbReference>
<reference evidence="2" key="1">
    <citation type="journal article" date="2011" name="Science">
        <title>The plant cell wall-decomposing machinery underlies the functional diversity of forest fungi.</title>
        <authorList>
            <person name="Eastwood D.C."/>
            <person name="Floudas D."/>
            <person name="Binder M."/>
            <person name="Majcherczyk A."/>
            <person name="Schneider P."/>
            <person name="Aerts A."/>
            <person name="Asiegbu F.O."/>
            <person name="Baker S.E."/>
            <person name="Barry K."/>
            <person name="Bendiksby M."/>
            <person name="Blumentritt M."/>
            <person name="Coutinho P.M."/>
            <person name="Cullen D."/>
            <person name="de Vries R.P."/>
            <person name="Gathman A."/>
            <person name="Goodell B."/>
            <person name="Henrissat B."/>
            <person name="Ihrmark K."/>
            <person name="Kauserud H."/>
            <person name="Kohler A."/>
            <person name="LaButti K."/>
            <person name="Lapidus A."/>
            <person name="Lavin J.L."/>
            <person name="Lee Y.-H."/>
            <person name="Lindquist E."/>
            <person name="Lilly W."/>
            <person name="Lucas S."/>
            <person name="Morin E."/>
            <person name="Murat C."/>
            <person name="Oguiza J.A."/>
            <person name="Park J."/>
            <person name="Pisabarro A.G."/>
            <person name="Riley R."/>
            <person name="Rosling A."/>
            <person name="Salamov A."/>
            <person name="Schmidt O."/>
            <person name="Schmutz J."/>
            <person name="Skrede I."/>
            <person name="Stenlid J."/>
            <person name="Wiebenga A."/>
            <person name="Xie X."/>
            <person name="Kuees U."/>
            <person name="Hibbett D.S."/>
            <person name="Hoffmeister D."/>
            <person name="Hoegberg N."/>
            <person name="Martin F."/>
            <person name="Grigoriev I.V."/>
            <person name="Watkinson S.C."/>
        </authorList>
    </citation>
    <scope>NUCLEOTIDE SEQUENCE [LARGE SCALE GENOMIC DNA]</scope>
    <source>
        <strain evidence="2">strain S7.3</strain>
    </source>
</reference>
<evidence type="ECO:0000313" key="1">
    <source>
        <dbReference type="EMBL" id="EGN97280.1"/>
    </source>
</evidence>
<dbReference type="InParanoid" id="F8Q269"/>
<dbReference type="HOGENOM" id="CLU_2892238_0_0_1"/>
<dbReference type="AlphaFoldDB" id="F8Q269"/>
<proteinExistence type="predicted"/>
<sequence length="63" mass="7218">SPLCSAYGFTTTSPFHFHCRQMKTLREGTWRYDSATVLGSSLHSYSIKVIAALSNFEVEKRRF</sequence>
<name>F8Q269_SERL3</name>
<organism evidence="2">
    <name type="scientific">Serpula lacrymans var. lacrymans (strain S7.3)</name>
    <name type="common">Dry rot fungus</name>
    <dbReference type="NCBI Taxonomy" id="936435"/>
    <lineage>
        <taxon>Eukaryota</taxon>
        <taxon>Fungi</taxon>
        <taxon>Dikarya</taxon>
        <taxon>Basidiomycota</taxon>
        <taxon>Agaricomycotina</taxon>
        <taxon>Agaricomycetes</taxon>
        <taxon>Agaricomycetidae</taxon>
        <taxon>Boletales</taxon>
        <taxon>Coniophorineae</taxon>
        <taxon>Serpulaceae</taxon>
        <taxon>Serpula</taxon>
    </lineage>
</organism>
<keyword evidence="2" id="KW-1185">Reference proteome</keyword>
<gene>
    <name evidence="1" type="ORF">SERLA73DRAFT_139444</name>
</gene>
<accession>F8Q269</accession>
<dbReference type="EMBL" id="GL945482">
    <property type="protein sequence ID" value="EGN97280.1"/>
    <property type="molecule type" value="Genomic_DNA"/>
</dbReference>
<evidence type="ECO:0000313" key="2">
    <source>
        <dbReference type="Proteomes" id="UP000008063"/>
    </source>
</evidence>